<sequence length="102" mass="10957">MISRPHSPSPPTHYLTTLSPPASPLLSQCSSSPSAPPTRLALLGRPRSSASRVSIIYSTLCSSQSYSSFKTSTQSHGWRSLSTKNLSANAYSSKSVCFFSFL</sequence>
<organism evidence="1 3">
    <name type="scientific">Choiromyces venosus 120613-1</name>
    <dbReference type="NCBI Taxonomy" id="1336337"/>
    <lineage>
        <taxon>Eukaryota</taxon>
        <taxon>Fungi</taxon>
        <taxon>Dikarya</taxon>
        <taxon>Ascomycota</taxon>
        <taxon>Pezizomycotina</taxon>
        <taxon>Pezizomycetes</taxon>
        <taxon>Pezizales</taxon>
        <taxon>Tuberaceae</taxon>
        <taxon>Choiromyces</taxon>
    </lineage>
</organism>
<accession>A0A3N4K6F3</accession>
<reference evidence="1 3" key="1">
    <citation type="journal article" date="2018" name="Nat. Ecol. Evol.">
        <title>Pezizomycetes genomes reveal the molecular basis of ectomycorrhizal truffle lifestyle.</title>
        <authorList>
            <person name="Murat C."/>
            <person name="Payen T."/>
            <person name="Noel B."/>
            <person name="Kuo A."/>
            <person name="Morin E."/>
            <person name="Chen J."/>
            <person name="Kohler A."/>
            <person name="Krizsan K."/>
            <person name="Balestrini R."/>
            <person name="Da Silva C."/>
            <person name="Montanini B."/>
            <person name="Hainaut M."/>
            <person name="Levati E."/>
            <person name="Barry K.W."/>
            <person name="Belfiori B."/>
            <person name="Cichocki N."/>
            <person name="Clum A."/>
            <person name="Dockter R.B."/>
            <person name="Fauchery L."/>
            <person name="Guy J."/>
            <person name="Iotti M."/>
            <person name="Le Tacon F."/>
            <person name="Lindquist E.A."/>
            <person name="Lipzen A."/>
            <person name="Malagnac F."/>
            <person name="Mello A."/>
            <person name="Molinier V."/>
            <person name="Miyauchi S."/>
            <person name="Poulain J."/>
            <person name="Riccioni C."/>
            <person name="Rubini A."/>
            <person name="Sitrit Y."/>
            <person name="Splivallo R."/>
            <person name="Traeger S."/>
            <person name="Wang M."/>
            <person name="Zifcakova L."/>
            <person name="Wipf D."/>
            <person name="Zambonelli A."/>
            <person name="Paolocci F."/>
            <person name="Nowrousian M."/>
            <person name="Ottonello S."/>
            <person name="Baldrian P."/>
            <person name="Spatafora J.W."/>
            <person name="Henrissat B."/>
            <person name="Nagy L.G."/>
            <person name="Aury J.M."/>
            <person name="Wincker P."/>
            <person name="Grigoriev I.V."/>
            <person name="Bonfante P."/>
            <person name="Martin F.M."/>
        </authorList>
    </citation>
    <scope>NUCLEOTIDE SEQUENCE [LARGE SCALE GENOMIC DNA]</scope>
    <source>
        <strain evidence="1 3">120613-1</strain>
    </source>
</reference>
<dbReference type="EMBL" id="ML120356">
    <property type="protein sequence ID" value="RPB04949.1"/>
    <property type="molecule type" value="Genomic_DNA"/>
</dbReference>
<keyword evidence="3" id="KW-1185">Reference proteome</keyword>
<name>A0A3N4K6F3_9PEZI</name>
<evidence type="ECO:0000313" key="2">
    <source>
        <dbReference type="EMBL" id="RPB04951.1"/>
    </source>
</evidence>
<dbReference type="EMBL" id="ML120356">
    <property type="protein sequence ID" value="RPB04951.1"/>
    <property type="molecule type" value="Genomic_DNA"/>
</dbReference>
<gene>
    <name evidence="1" type="ORF">L873DRAFT_1186925</name>
    <name evidence="2" type="ORF">L873DRAFT_1187070</name>
</gene>
<proteinExistence type="predicted"/>
<protein>
    <submittedName>
        <fullName evidence="1">Uncharacterized protein</fullName>
    </submittedName>
</protein>
<dbReference type="Proteomes" id="UP000276215">
    <property type="component" value="Unassembled WGS sequence"/>
</dbReference>
<evidence type="ECO:0000313" key="1">
    <source>
        <dbReference type="EMBL" id="RPB04949.1"/>
    </source>
</evidence>
<evidence type="ECO:0000313" key="3">
    <source>
        <dbReference type="Proteomes" id="UP000276215"/>
    </source>
</evidence>
<dbReference type="AlphaFoldDB" id="A0A3N4K6F3"/>